<keyword evidence="3 7" id="KW-0802">TPR repeat</keyword>
<evidence type="ECO:0000256" key="4">
    <source>
        <dbReference type="ARBA" id="ARBA00023054"/>
    </source>
</evidence>
<comment type="similarity">
    <text evidence="6">Belongs to the MS5 protein family.</text>
</comment>
<evidence type="ECO:0000256" key="5">
    <source>
        <dbReference type="ARBA" id="ARBA00023242"/>
    </source>
</evidence>
<keyword evidence="2" id="KW-0677">Repeat</keyword>
<dbReference type="EMBL" id="EF087772">
    <property type="protein sequence ID" value="ABK27005.1"/>
    <property type="molecule type" value="mRNA"/>
</dbReference>
<dbReference type="PANTHER" id="PTHR36326">
    <property type="entry name" value="PROTEIN POLLENLESS 3-LIKE 2"/>
    <property type="match status" value="1"/>
</dbReference>
<evidence type="ECO:0000313" key="8">
    <source>
        <dbReference type="EMBL" id="ABK27005.1"/>
    </source>
</evidence>
<dbReference type="GO" id="GO:0005634">
    <property type="term" value="C:nucleus"/>
    <property type="evidence" value="ECO:0007669"/>
    <property type="project" value="UniProtKB-SubCell"/>
</dbReference>
<accession>A9P294</accession>
<evidence type="ECO:0000256" key="3">
    <source>
        <dbReference type="ARBA" id="ARBA00022803"/>
    </source>
</evidence>
<name>A9P294_PICSI</name>
<dbReference type="PANTHER" id="PTHR36326:SF2">
    <property type="entry name" value="PROTEIN SULFUR DEFICIENCY-INDUCED 2"/>
    <property type="match status" value="1"/>
</dbReference>
<reference evidence="8" key="1">
    <citation type="journal article" date="2008" name="BMC Genomics">
        <title>A conifer genomics resource of 200,000 spruce (Picea spp.) ESTs and 6,464 high-quality, sequence-finished full-length cDNAs for Sitka spruce (Picea sitchensis).</title>
        <authorList>
            <person name="Ralph S.G."/>
            <person name="Chun H.J."/>
            <person name="Kolosova N."/>
            <person name="Cooper D."/>
            <person name="Oddy C."/>
            <person name="Ritland C.E."/>
            <person name="Kirkpatrick R."/>
            <person name="Moore R."/>
            <person name="Barber S."/>
            <person name="Holt R.A."/>
            <person name="Jones S.J."/>
            <person name="Marra M.A."/>
            <person name="Douglas C.J."/>
            <person name="Ritland K."/>
            <person name="Bohlmann J."/>
        </authorList>
    </citation>
    <scope>NUCLEOTIDE SEQUENCE</scope>
    <source>
        <tissue evidence="8">Green portion of the leader tissue</tissue>
    </source>
</reference>
<dbReference type="InterPro" id="IPR044961">
    <property type="entry name" value="MS5/SDI1"/>
</dbReference>
<evidence type="ECO:0000256" key="6">
    <source>
        <dbReference type="ARBA" id="ARBA00025750"/>
    </source>
</evidence>
<dbReference type="InterPro" id="IPR019734">
    <property type="entry name" value="TPR_rpt"/>
</dbReference>
<organism evidence="8">
    <name type="scientific">Picea sitchensis</name>
    <name type="common">Sitka spruce</name>
    <name type="synonym">Pinus sitchensis</name>
    <dbReference type="NCBI Taxonomy" id="3332"/>
    <lineage>
        <taxon>Eukaryota</taxon>
        <taxon>Viridiplantae</taxon>
        <taxon>Streptophyta</taxon>
        <taxon>Embryophyta</taxon>
        <taxon>Tracheophyta</taxon>
        <taxon>Spermatophyta</taxon>
        <taxon>Pinopsida</taxon>
        <taxon>Pinidae</taxon>
        <taxon>Conifers I</taxon>
        <taxon>Pinales</taxon>
        <taxon>Pinaceae</taxon>
        <taxon>Picea</taxon>
    </lineage>
</organism>
<evidence type="ECO:0000256" key="7">
    <source>
        <dbReference type="PROSITE-ProRule" id="PRU00339"/>
    </source>
</evidence>
<dbReference type="Gene3D" id="1.25.40.10">
    <property type="entry name" value="Tetratricopeptide repeat domain"/>
    <property type="match status" value="1"/>
</dbReference>
<evidence type="ECO:0000256" key="1">
    <source>
        <dbReference type="ARBA" id="ARBA00004123"/>
    </source>
</evidence>
<dbReference type="SUPFAM" id="SSF48452">
    <property type="entry name" value="TPR-like"/>
    <property type="match status" value="1"/>
</dbReference>
<proteinExistence type="evidence at transcript level"/>
<protein>
    <submittedName>
        <fullName evidence="8">Uncharacterized protein</fullName>
    </submittedName>
</protein>
<comment type="subcellular location">
    <subcellularLocation>
        <location evidence="1">Nucleus</location>
    </subcellularLocation>
</comment>
<dbReference type="AlphaFoldDB" id="A9P294"/>
<dbReference type="PROSITE" id="PS50005">
    <property type="entry name" value="TPR"/>
    <property type="match status" value="1"/>
</dbReference>
<keyword evidence="5" id="KW-0539">Nucleus</keyword>
<evidence type="ECO:0000256" key="2">
    <source>
        <dbReference type="ARBA" id="ARBA00022737"/>
    </source>
</evidence>
<dbReference type="InterPro" id="IPR011990">
    <property type="entry name" value="TPR-like_helical_dom_sf"/>
</dbReference>
<feature type="repeat" description="TPR" evidence="7">
    <location>
        <begin position="91"/>
        <end position="124"/>
    </location>
</feature>
<keyword evidence="4" id="KW-0175">Coiled coil</keyword>
<sequence length="248" mass="27904">MAVVMNQQNRPLEAIEAIKSFRHLCSKQAQEPLDNVLIDLLKKCGRFDEQISLLKHKLRLIQEGAAFNGKSTKTARSHGRKFQVSIKKETTRLLGNLGLAFMQQHDYCYAEIVYRKAQVLEPDDNKVCNLSVCLMRQGKVEEAMGLLQGLLNNNKNSMNYKHNNSRGKSNSLDRVEALLKEIGDSKTEGRTGEECQSAASRVEDLEWVWCCEDGGGGSQEEEKGWGAAVEVNRKGNRLRVFQEMTSAL</sequence>